<feature type="transmembrane region" description="Helical" evidence="1">
    <location>
        <begin position="9"/>
        <end position="26"/>
    </location>
</feature>
<reference evidence="2 3" key="1">
    <citation type="submission" date="2013-08" db="EMBL/GenBank/DDBJ databases">
        <title>Lactobacillus wasatchii sp. WDC04, a late gas producing bacteria isolated from aged chedder cheese.</title>
        <authorList>
            <person name="Oberg C.J."/>
            <person name="Culumber M."/>
            <person name="McMahon D.J."/>
            <person name="Broadbent J.R."/>
            <person name="Oberg T.S."/>
            <person name="Ortaki F."/>
        </authorList>
    </citation>
    <scope>NUCLEOTIDE SEQUENCE [LARGE SCALE GENOMIC DNA]</scope>
    <source>
        <strain evidence="2 3">WDC04</strain>
    </source>
</reference>
<dbReference type="PATRIC" id="fig|1335616.4.peg.895"/>
<dbReference type="STRING" id="1335616.WDC_0895"/>
<evidence type="ECO:0008006" key="4">
    <source>
        <dbReference type="Google" id="ProtNLM"/>
    </source>
</evidence>
<keyword evidence="1" id="KW-0812">Transmembrane</keyword>
<organism evidence="2 3">
    <name type="scientific">Paucilactobacillus wasatchensis</name>
    <dbReference type="NCBI Taxonomy" id="1335616"/>
    <lineage>
        <taxon>Bacteria</taxon>
        <taxon>Bacillati</taxon>
        <taxon>Bacillota</taxon>
        <taxon>Bacilli</taxon>
        <taxon>Lactobacillales</taxon>
        <taxon>Lactobacillaceae</taxon>
        <taxon>Paucilactobacillus</taxon>
    </lineage>
</organism>
<gene>
    <name evidence="2" type="ORF">WDC_0895</name>
</gene>
<evidence type="ECO:0000313" key="2">
    <source>
        <dbReference type="EMBL" id="KIS03523.1"/>
    </source>
</evidence>
<dbReference type="AlphaFoldDB" id="A0A0D0Y5E7"/>
<dbReference type="Proteomes" id="UP000032279">
    <property type="component" value="Unassembled WGS sequence"/>
</dbReference>
<dbReference type="RefSeq" id="WP_044010614.1">
    <property type="nucleotide sequence ID" value="NZ_AWTT01000017.1"/>
</dbReference>
<feature type="transmembrane region" description="Helical" evidence="1">
    <location>
        <begin position="170"/>
        <end position="201"/>
    </location>
</feature>
<dbReference type="OrthoDB" id="5056808at2"/>
<feature type="transmembrane region" description="Helical" evidence="1">
    <location>
        <begin position="350"/>
        <end position="369"/>
    </location>
</feature>
<keyword evidence="3" id="KW-1185">Reference proteome</keyword>
<dbReference type="EMBL" id="AWTT01000017">
    <property type="protein sequence ID" value="KIS03523.1"/>
    <property type="molecule type" value="Genomic_DNA"/>
</dbReference>
<feature type="transmembrane region" description="Helical" evidence="1">
    <location>
        <begin position="140"/>
        <end position="158"/>
    </location>
</feature>
<keyword evidence="1" id="KW-0472">Membrane</keyword>
<feature type="transmembrane region" description="Helical" evidence="1">
    <location>
        <begin position="324"/>
        <end position="344"/>
    </location>
</feature>
<keyword evidence="1" id="KW-1133">Transmembrane helix</keyword>
<feature type="transmembrane region" description="Helical" evidence="1">
    <location>
        <begin position="69"/>
        <end position="102"/>
    </location>
</feature>
<evidence type="ECO:0000256" key="1">
    <source>
        <dbReference type="SAM" id="Phobius"/>
    </source>
</evidence>
<sequence length="512" mass="59929">MIKQRISSFFKIVLTFGIFAIVLLTFQSNPFSKIMPYHDSSMFMYFGKGIQQGFIPYVNMLDHKGPILFFINFIASIISPIFFHHGLFVIETCFLLVSFCYLYKISKIIVNNDYVFICSLFFICPLIITTFGYGNYSEEYAFTFIIITLYLVTKLFYLNEQLTKTNYFMIGFLGALTFFIRPNMIMLWVTLCVALVLVGLYSKEFKKLFEQAIYIFFGGISVTAIISIYAIFTKSFTEMINNSILLNFSYAGSSFDEKISAMTFFVKIISYNRFEFIIVFYLLYVIVNGHNFSKNVESYNLLVIILCLLNFFTVILSGRDYGHYLITELPYLFVLTVFSLNFIYEKVIKITAPSFLVLILIPIIAVPVYQTAKQAIQYVNVETTASNNFKNSYFVISKYIKRHSTAHDTIYVHAIDANIYLQSKRFSNSKLFVLPSLDYTKYKELSKYFEVKMDDNPPKYIVISKGVFDFDHQDNKRMNKFVYDTIKLRYHEIERFKDNDILLFKYNTLNMK</sequence>
<evidence type="ECO:0000313" key="3">
    <source>
        <dbReference type="Proteomes" id="UP000032279"/>
    </source>
</evidence>
<comment type="caution">
    <text evidence="2">The sequence shown here is derived from an EMBL/GenBank/DDBJ whole genome shotgun (WGS) entry which is preliminary data.</text>
</comment>
<name>A0A0D0Y5E7_9LACO</name>
<feature type="transmembrane region" description="Helical" evidence="1">
    <location>
        <begin position="213"/>
        <end position="232"/>
    </location>
</feature>
<proteinExistence type="predicted"/>
<feature type="transmembrane region" description="Helical" evidence="1">
    <location>
        <begin position="299"/>
        <end position="317"/>
    </location>
</feature>
<protein>
    <recommendedName>
        <fullName evidence="4">Teichoic acid/polysaccharide glycosyl transferase</fullName>
    </recommendedName>
</protein>
<feature type="transmembrane region" description="Helical" evidence="1">
    <location>
        <begin position="268"/>
        <end position="287"/>
    </location>
</feature>
<accession>A0A0D0Y5E7</accession>
<feature type="transmembrane region" description="Helical" evidence="1">
    <location>
        <begin position="114"/>
        <end position="134"/>
    </location>
</feature>